<name>A0A6G7KTQ7_ASF</name>
<organismHost>
    <name type="scientific">Ornithodoros moubata</name>
    <name type="common">Soft tick</name>
    <name type="synonym">Argasid tick</name>
    <dbReference type="NCBI Taxonomy" id="6938"/>
</organismHost>
<organismHost>
    <name type="scientific">Sus scrofa</name>
    <name type="common">Pig</name>
    <dbReference type="NCBI Taxonomy" id="9823"/>
</organismHost>
<organismHost>
    <name type="scientific">Phacochoerus africanus</name>
    <name type="common">Warthog</name>
    <dbReference type="NCBI Taxonomy" id="41426"/>
</organismHost>
<feature type="transmembrane region" description="Helical" evidence="1">
    <location>
        <begin position="169"/>
        <end position="187"/>
    </location>
</feature>
<keyword evidence="1" id="KW-0472">Membrane</keyword>
<sequence>MFIFKKNPHIYCVLFFYHAIYFFRVRIHRQQRNVRIVLLYCYGIGYQIFSLLFCQSFALLKGVGPQVYTKEQVPKIILLYGNQHGLFVVGSHVTTVLYGCIPIFLDAGYVHHFINVHADPFYFIQLVQVEHVVVQKSAHVPPPMYPRVFLVQVPDTIFVVILHRYRVPVFGYNSTTAIIMVQHAGYLHVPSYLPHVFSPYIQIIYIPYIGVIGKHLVAKDIIVTGFIARCIKENFYNILSFYIFFGSQLFAQITGIFRASTNHSILIICTPFSIQLYQVMFILLHGFHQSYVYLDTLSTAGCPYIYSITSNMQHYGAIMPPQATTLQDMLLFHRYALPGQYFLRVGLQGRQHVFPSFDGNQII</sequence>
<organism evidence="2">
    <name type="scientific">African swine fever virus</name>
    <name type="common">ASFV</name>
    <dbReference type="NCBI Taxonomy" id="10497"/>
    <lineage>
        <taxon>Viruses</taxon>
        <taxon>Varidnaviria</taxon>
        <taxon>Bamfordvirae</taxon>
        <taxon>Nucleocytoviricota</taxon>
        <taxon>Pokkesviricetes</taxon>
        <taxon>Asfuvirales</taxon>
        <taxon>Asfarviridae</taxon>
        <taxon>Asfivirus</taxon>
        <taxon>Asfivirus haemorrhagiae</taxon>
    </lineage>
</organism>
<reference evidence="2" key="1">
    <citation type="submission" date="2019-11" db="EMBL/GenBank/DDBJ databases">
        <authorList>
            <person name="Ndlovu S.S."/>
            <person name="Carulei O."/>
        </authorList>
    </citation>
    <scope>NUCLEOTIDE SEQUENCE [LARGE SCALE GENOMIC DNA]</scope>
    <source>
        <strain evidence="2">RSA_W1_1999</strain>
    </source>
</reference>
<evidence type="ECO:0000256" key="1">
    <source>
        <dbReference type="SAM" id="Phobius"/>
    </source>
</evidence>
<feature type="transmembrane region" description="Helical" evidence="1">
    <location>
        <begin position="238"/>
        <end position="257"/>
    </location>
</feature>
<organismHost>
    <name type="scientific">Phacochoerus aethiopicus</name>
    <name type="common">Warthog</name>
    <dbReference type="NCBI Taxonomy" id="85517"/>
</organismHost>
<keyword evidence="1" id="KW-1133">Transmembrane helix</keyword>
<evidence type="ECO:0000313" key="2">
    <source>
        <dbReference type="EMBL" id="QII88709.1"/>
    </source>
</evidence>
<proteinExistence type="predicted"/>
<feature type="transmembrane region" description="Helical" evidence="1">
    <location>
        <begin position="263"/>
        <end position="284"/>
    </location>
</feature>
<organismHost>
    <name type="scientific">Ornithodoros</name>
    <name type="common">relapsing fever ticks</name>
    <dbReference type="NCBI Taxonomy" id="6937"/>
</organismHost>
<accession>A0A6G7KTQ7</accession>
<organismHost>
    <name type="scientific">Potamochoerus larvatus</name>
    <name type="common">Bushpig</name>
    <dbReference type="NCBI Taxonomy" id="273792"/>
</organismHost>
<gene>
    <name evidence="2" type="primary">360-11L</name>
</gene>
<keyword evidence="1" id="KW-0812">Transmembrane</keyword>
<dbReference type="EMBL" id="MN641876">
    <property type="protein sequence ID" value="QII88709.1"/>
    <property type="molecule type" value="Genomic_DNA"/>
</dbReference>
<feature type="transmembrane region" description="Helical" evidence="1">
    <location>
        <begin position="37"/>
        <end position="60"/>
    </location>
</feature>
<protein>
    <submittedName>
        <fullName evidence="2">p360-11L</fullName>
    </submittedName>
</protein>
<feature type="transmembrane region" description="Helical" evidence="1">
    <location>
        <begin position="199"/>
        <end position="217"/>
    </location>
</feature>
<feature type="transmembrane region" description="Helical" evidence="1">
    <location>
        <begin position="6"/>
        <end position="25"/>
    </location>
</feature>